<dbReference type="Proteomes" id="UP000492820">
    <property type="component" value="Unassembled WGS sequence"/>
</dbReference>
<reference evidence="4" key="3">
    <citation type="submission" date="2020-10" db="UniProtKB">
        <authorList>
            <consortium name="WormBaseParasite"/>
        </authorList>
    </citation>
    <scope>IDENTIFICATION</scope>
</reference>
<proteinExistence type="predicted"/>
<dbReference type="WBParaSite" id="EgrG_000659050.2">
    <property type="protein sequence ID" value="EgrG_000659050.2"/>
    <property type="gene ID" value="EgrG_000659050"/>
</dbReference>
<evidence type="ECO:0000313" key="2">
    <source>
        <dbReference type="EMBL" id="CDS18754.1"/>
    </source>
</evidence>
<organism evidence="2">
    <name type="scientific">Echinococcus granulosus</name>
    <name type="common">Hydatid tapeworm</name>
    <dbReference type="NCBI Taxonomy" id="6210"/>
    <lineage>
        <taxon>Eukaryota</taxon>
        <taxon>Metazoa</taxon>
        <taxon>Spiralia</taxon>
        <taxon>Lophotrochozoa</taxon>
        <taxon>Platyhelminthes</taxon>
        <taxon>Cestoda</taxon>
        <taxon>Eucestoda</taxon>
        <taxon>Cyclophyllidea</taxon>
        <taxon>Taeniidae</taxon>
        <taxon>Echinococcus</taxon>
        <taxon>Echinococcus granulosus group</taxon>
    </lineage>
</organism>
<feature type="transmembrane region" description="Helical" evidence="1">
    <location>
        <begin position="100"/>
        <end position="127"/>
    </location>
</feature>
<reference evidence="2" key="2">
    <citation type="submission" date="2014-06" db="EMBL/GenBank/DDBJ databases">
        <authorList>
            <person name="Aslett M."/>
        </authorList>
    </citation>
    <scope>NUCLEOTIDE SEQUENCE</scope>
</reference>
<protein>
    <submittedName>
        <fullName evidence="4">Prominin-1-A-like</fullName>
    </submittedName>
</protein>
<feature type="transmembrane region" description="Helical" evidence="1">
    <location>
        <begin position="552"/>
        <end position="575"/>
    </location>
</feature>
<keyword evidence="1" id="KW-0472">Membrane</keyword>
<accession>A0A068WGC4</accession>
<dbReference type="AlphaFoldDB" id="A0A068WGC4"/>
<gene>
    <name evidence="2" type="ORF">EgrG_000659050.2</name>
</gene>
<dbReference type="EMBL" id="LK028578">
    <property type="protein sequence ID" value="CDS18754.1"/>
    <property type="molecule type" value="Genomic_DNA"/>
</dbReference>
<keyword evidence="1" id="KW-1133">Transmembrane helix</keyword>
<feature type="transmembrane region" description="Helical" evidence="1">
    <location>
        <begin position="956"/>
        <end position="980"/>
    </location>
</feature>
<reference evidence="2 3" key="1">
    <citation type="journal article" date="2013" name="Nature">
        <title>The genomes of four tapeworm species reveal adaptations to parasitism.</title>
        <authorList>
            <person name="Tsai I.J."/>
            <person name="Zarowiecki M."/>
            <person name="Holroyd N."/>
            <person name="Garciarrubio A."/>
            <person name="Sanchez-Flores A."/>
            <person name="Brooks K.L."/>
            <person name="Tracey A."/>
            <person name="Bobes R.J."/>
            <person name="Fragoso G."/>
            <person name="Sciutto E."/>
            <person name="Aslett M."/>
            <person name="Beasley H."/>
            <person name="Bennett H.M."/>
            <person name="Cai J."/>
            <person name="Camicia F."/>
            <person name="Clark R."/>
            <person name="Cucher M."/>
            <person name="De Silva N."/>
            <person name="Day T.A."/>
            <person name="Deplazes P."/>
            <person name="Estrada K."/>
            <person name="Fernandez C."/>
            <person name="Holland P.W."/>
            <person name="Hou J."/>
            <person name="Hu S."/>
            <person name="Huckvale T."/>
            <person name="Hung S.S."/>
            <person name="Kamenetzky L."/>
            <person name="Keane J.A."/>
            <person name="Kiss F."/>
            <person name="Koziol U."/>
            <person name="Lambert O."/>
            <person name="Liu K."/>
            <person name="Luo X."/>
            <person name="Luo Y."/>
            <person name="Macchiaroli N."/>
            <person name="Nichol S."/>
            <person name="Paps J."/>
            <person name="Parkinson J."/>
            <person name="Pouchkina-Stantcheva N."/>
            <person name="Riddiford N."/>
            <person name="Rosenzvit M."/>
            <person name="Salinas G."/>
            <person name="Wasmuth J.D."/>
            <person name="Zamanian M."/>
            <person name="Zheng Y."/>
            <person name="Cai X."/>
            <person name="Soberon X."/>
            <person name="Olson P.D."/>
            <person name="Laclette J.P."/>
            <person name="Brehm K."/>
            <person name="Berriman M."/>
            <person name="Garciarrubio A."/>
            <person name="Bobes R.J."/>
            <person name="Fragoso G."/>
            <person name="Sanchez-Flores A."/>
            <person name="Estrada K."/>
            <person name="Cevallos M.A."/>
            <person name="Morett E."/>
            <person name="Gonzalez V."/>
            <person name="Portillo T."/>
            <person name="Ochoa-Leyva A."/>
            <person name="Jose M.V."/>
            <person name="Sciutto E."/>
            <person name="Landa A."/>
            <person name="Jimenez L."/>
            <person name="Valdes V."/>
            <person name="Carrero J.C."/>
            <person name="Larralde C."/>
            <person name="Morales-Montor J."/>
            <person name="Limon-Lason J."/>
            <person name="Soberon X."/>
            <person name="Laclette J.P."/>
        </authorList>
    </citation>
    <scope>NUCLEOTIDE SEQUENCE [LARGE SCALE GENOMIC DNA]</scope>
</reference>
<sequence>MFESGYLVPYIAEKLTTITATATRSQSRSLIGSVFYQYLNHPPSASTWTQIEVPRFSTLVIGLCILSLSIAVIVLGPSIQTFLSFSPPRLRKKSSTPRRFCITIVLLTFLSCWLLLGVALIFTVVVFSENSLADSQRSGFVSRIDKISNRTFVLLRALTKETKSVADVTVRGLISDFYNDLTLEVPTITAHFLNQTNLNTPLTILDDLSQTVEDLLKAHTCLRESGPQVTLELEKLDSNIRVNGEMLFQEIQRTSRECAAFTDHLPSLKPFGEAISQLMTGLYDEENHVDTFFHLFHLESSLGLFNMLNVLPFNVSTVIAQLKTAVSVRKELEASIRGRIEDRFSHMSNEVLKAVDGLSFYIDEALVKIDEMEHSYHQTMGHVNGGLKVLKGVWIIVYFIGVMVITAPLVLLFCSCLCPRHSMKVAVKKVSPLLTTNELISASSSGCGSSEDEDSTLTPILAQERRLDSSTVFLPNSDYLDSHELLIRQVQDSSISCDSDSGCPRSDSRDLGVWSRTSTFDTLDEATSRQCWGAHCQGGDVKPRHCKGCAHLISCCGLLLLSLICLPLLFGLGYFHVHVCLPLVPNSPQQLQLDSELNAIMASSWNDWMRLASSFIHRHLRQLGGITDASFNLTNYLRVDRPRNLLSGLLTRCSPPWGNQSFFKAISLQAQLNFSGLLEIPVVKIKSEEFKAYLVDQAVLMMVQKLEVGLLPLNFELLLQNLIVQTPNATSGESGSATVLATVNRFWLQAIGGAVERKKAIKSSLANLQRYRQLQKQVVSLRRGLEQELSQAQNISTSCSARLSQSLRISNYGLRLMRSTARSIRLKDHLENLYKAATTLNEISKRPTFTKSISNFAQLAYSMGLSKASTNASRDELLQCVNRTIGLEYERLASAFESHYAARSVNVWIAAALDRFTAPCQRLGAIAWDVVGSTCIISPLQQRPPQNQFVPVVQRVAAVGVVILLFVSLYSCLCIIYICITRSFSCKTV</sequence>
<feature type="transmembrane region" description="Helical" evidence="1">
    <location>
        <begin position="393"/>
        <end position="418"/>
    </location>
</feature>
<keyword evidence="1" id="KW-0812">Transmembrane</keyword>
<evidence type="ECO:0000313" key="3">
    <source>
        <dbReference type="Proteomes" id="UP000492820"/>
    </source>
</evidence>
<feature type="transmembrane region" description="Helical" evidence="1">
    <location>
        <begin position="56"/>
        <end position="79"/>
    </location>
</feature>
<evidence type="ECO:0000313" key="4">
    <source>
        <dbReference type="WBParaSite" id="EgrG_000659050.2"/>
    </source>
</evidence>
<name>A0A068WGC4_ECHGR</name>
<evidence type="ECO:0000256" key="1">
    <source>
        <dbReference type="SAM" id="Phobius"/>
    </source>
</evidence>
<dbReference type="OrthoDB" id="6244776at2759"/>